<feature type="non-terminal residue" evidence="2">
    <location>
        <position position="1"/>
    </location>
</feature>
<comment type="caution">
    <text evidence="2">The sequence shown here is derived from an EMBL/GenBank/DDBJ whole genome shotgun (WGS) entry which is preliminary data.</text>
</comment>
<protein>
    <submittedName>
        <fullName evidence="2">Uncharacterized protein</fullName>
    </submittedName>
</protein>
<name>A0ABN9WGT8_9DINO</name>
<organism evidence="2 3">
    <name type="scientific">Prorocentrum cordatum</name>
    <dbReference type="NCBI Taxonomy" id="2364126"/>
    <lineage>
        <taxon>Eukaryota</taxon>
        <taxon>Sar</taxon>
        <taxon>Alveolata</taxon>
        <taxon>Dinophyceae</taxon>
        <taxon>Prorocentrales</taxon>
        <taxon>Prorocentraceae</taxon>
        <taxon>Prorocentrum</taxon>
    </lineage>
</organism>
<reference evidence="2" key="1">
    <citation type="submission" date="2023-10" db="EMBL/GenBank/DDBJ databases">
        <authorList>
            <person name="Chen Y."/>
            <person name="Shah S."/>
            <person name="Dougan E. K."/>
            <person name="Thang M."/>
            <person name="Chan C."/>
        </authorList>
    </citation>
    <scope>NUCLEOTIDE SEQUENCE [LARGE SCALE GENOMIC DNA]</scope>
</reference>
<feature type="compositionally biased region" description="Basic and acidic residues" evidence="1">
    <location>
        <begin position="174"/>
        <end position="183"/>
    </location>
</feature>
<evidence type="ECO:0000313" key="2">
    <source>
        <dbReference type="EMBL" id="CAK0884613.1"/>
    </source>
</evidence>
<evidence type="ECO:0000256" key="1">
    <source>
        <dbReference type="SAM" id="MobiDB-lite"/>
    </source>
</evidence>
<feature type="compositionally biased region" description="Basic and acidic residues" evidence="1">
    <location>
        <begin position="69"/>
        <end position="78"/>
    </location>
</feature>
<feature type="compositionally biased region" description="Basic and acidic residues" evidence="1">
    <location>
        <begin position="18"/>
        <end position="27"/>
    </location>
</feature>
<feature type="compositionally biased region" description="Gly residues" evidence="1">
    <location>
        <begin position="52"/>
        <end position="62"/>
    </location>
</feature>
<dbReference type="Proteomes" id="UP001189429">
    <property type="component" value="Unassembled WGS sequence"/>
</dbReference>
<sequence>GGPQSFYVYATFSSPVDPRLEAPESFRRGAIGSSAAGVHSARRPPTAAQRPPGGGRAPGGAGRRNQGRGVERAAGRGKNEKRKGKARWKRNWPPQPRARLGQWLLDRAPWRTAAGGNLPGEEEEGEKEEEEEEEEETRSTDACAPGRRGPEAQSLGSGAPPHLCSRRQAAMKRCHLDPQEVRRQRLGGLRRT</sequence>
<proteinExistence type="predicted"/>
<accession>A0ABN9WGT8</accession>
<feature type="region of interest" description="Disordered" evidence="1">
    <location>
        <begin position="12"/>
        <end position="192"/>
    </location>
</feature>
<feature type="compositionally biased region" description="Basic residues" evidence="1">
    <location>
        <begin position="79"/>
        <end position="90"/>
    </location>
</feature>
<feature type="compositionally biased region" description="Acidic residues" evidence="1">
    <location>
        <begin position="120"/>
        <end position="136"/>
    </location>
</feature>
<keyword evidence="3" id="KW-1185">Reference proteome</keyword>
<evidence type="ECO:0000313" key="3">
    <source>
        <dbReference type="Proteomes" id="UP001189429"/>
    </source>
</evidence>
<dbReference type="EMBL" id="CAUYUJ010018568">
    <property type="protein sequence ID" value="CAK0884613.1"/>
    <property type="molecule type" value="Genomic_DNA"/>
</dbReference>
<gene>
    <name evidence="2" type="ORF">PCOR1329_LOCUS66478</name>
</gene>